<dbReference type="OrthoDB" id="9766256at2"/>
<dbReference type="Gene3D" id="1.25.40.390">
    <property type="match status" value="2"/>
</dbReference>
<dbReference type="KEGG" id="fll:EI427_05020"/>
<dbReference type="Proteomes" id="UP000267268">
    <property type="component" value="Chromosome 1"/>
</dbReference>
<evidence type="ECO:0000313" key="2">
    <source>
        <dbReference type="Proteomes" id="UP000267268"/>
    </source>
</evidence>
<dbReference type="RefSeq" id="WP_126612279.1">
    <property type="nucleotide sequence ID" value="NZ_CP034562.1"/>
</dbReference>
<dbReference type="InterPro" id="IPR041662">
    <property type="entry name" value="SusD-like_2"/>
</dbReference>
<dbReference type="AlphaFoldDB" id="A0A3S9P0A4"/>
<accession>A0A3S9P0A4</accession>
<protein>
    <submittedName>
        <fullName evidence="1">SusD/RagB family nutrient-binding outer membrane lipoprotein</fullName>
    </submittedName>
</protein>
<dbReference type="Pfam" id="PF12771">
    <property type="entry name" value="SusD-like_2"/>
    <property type="match status" value="1"/>
</dbReference>
<name>A0A3S9P0A4_9BACT</name>
<sequence>MNLKKILIGASVAAATLMGCTNKFEEMNQNPWTSNDLDVKHLFTFSQLKMYASGHEGWRGNLIMSGPYAQNTANLYSTAGGFGTSDGFTSPTWDLIFGDIIKNITDVMTRLENEENSAPKIAQMRIVRVVNLLRATQMYGDIPYFEAGKGYTELNYYPQLDPQKDILVDMAKELNEARDIILADKDTYIFTYDLYSSGIAGAAKYAKLCNSLLMKIGLMMSEGDATEGARIFKEGFNGTGGYIETWNDAVYVAHVSEGGPWGQHINGTGIAIEGQVGGASYAYMSELALQQMQAKKDPRLFRITHHLTYEGGVIAAMGDTTQYTNFNPFLSSGGEGTFVNASYRGVRLGDRGDGNRGIYYNQSQGKVIQSAYWLGQNDNYPDFKGKGEFATMAAVSPATFNRLSPSIVIGADEIQFMLAEASLRGYGVGNAETAYKNAVELALTKYDAIPFPGKDVETKYEELYKRQNDASYSHDAAMTTYVNNAVSAYQGAASTDDKLDVVAYENWVALIGNGYESFANWNRTHLPSIVKYQLAQSDKTYQLPAFANDPILNPGEAQNGSENTELHSFGVTNGIRPSRFPYPNRELTVSPTNTEAAIQRQRSAVNVGVSTNFIAVKQWYSAK</sequence>
<evidence type="ECO:0000313" key="1">
    <source>
        <dbReference type="EMBL" id="AZQ61614.1"/>
    </source>
</evidence>
<dbReference type="InterPro" id="IPR011990">
    <property type="entry name" value="TPR-like_helical_dom_sf"/>
</dbReference>
<keyword evidence="2" id="KW-1185">Reference proteome</keyword>
<keyword evidence="1" id="KW-0449">Lipoprotein</keyword>
<dbReference type="SUPFAM" id="SSF48452">
    <property type="entry name" value="TPR-like"/>
    <property type="match status" value="1"/>
</dbReference>
<dbReference type="PROSITE" id="PS51257">
    <property type="entry name" value="PROKAR_LIPOPROTEIN"/>
    <property type="match status" value="1"/>
</dbReference>
<dbReference type="EMBL" id="CP034562">
    <property type="protein sequence ID" value="AZQ61614.1"/>
    <property type="molecule type" value="Genomic_DNA"/>
</dbReference>
<reference evidence="1 2" key="1">
    <citation type="submission" date="2018-12" db="EMBL/GenBank/DDBJ databases">
        <title>Flammeovirga pectinis sp. nov., isolated from the gut of the Korean scallop, Patinopecten yessoensis.</title>
        <authorList>
            <person name="Bae J.-W."/>
            <person name="Jeong Y.-S."/>
            <person name="Kang W."/>
        </authorList>
    </citation>
    <scope>NUCLEOTIDE SEQUENCE [LARGE SCALE GENOMIC DNA]</scope>
    <source>
        <strain evidence="1 2">L12M1</strain>
    </source>
</reference>
<proteinExistence type="predicted"/>
<gene>
    <name evidence="1" type="ORF">EI427_05020</name>
</gene>
<organism evidence="1 2">
    <name type="scientific">Flammeovirga pectinis</name>
    <dbReference type="NCBI Taxonomy" id="2494373"/>
    <lineage>
        <taxon>Bacteria</taxon>
        <taxon>Pseudomonadati</taxon>
        <taxon>Bacteroidota</taxon>
        <taxon>Cytophagia</taxon>
        <taxon>Cytophagales</taxon>
        <taxon>Flammeovirgaceae</taxon>
        <taxon>Flammeovirga</taxon>
    </lineage>
</organism>